<evidence type="ECO:0000256" key="1">
    <source>
        <dbReference type="ARBA" id="ARBA00000085"/>
    </source>
</evidence>
<keyword evidence="6 9" id="KW-0418">Kinase</keyword>
<evidence type="ECO:0000256" key="4">
    <source>
        <dbReference type="ARBA" id="ARBA00022679"/>
    </source>
</evidence>
<reference evidence="9 10" key="1">
    <citation type="submission" date="2016-03" db="EMBL/GenBank/DDBJ databases">
        <title>Microsymbionts genomes from the relict species Vavilovia formosa (Stev.) Fed.</title>
        <authorList>
            <person name="Kopat V."/>
            <person name="Chirak E."/>
            <person name="Kimeklis A."/>
            <person name="Andronov E."/>
        </authorList>
    </citation>
    <scope>NUCLEOTIDE SEQUENCE [LARGE SCALE GENOMIC DNA]</scope>
    <source>
        <strain evidence="9 10">Vaf07</strain>
    </source>
</reference>
<dbReference type="SMART" id="SM00911">
    <property type="entry name" value="HWE_HK"/>
    <property type="match status" value="1"/>
</dbReference>
<comment type="caution">
    <text evidence="9">The sequence shown here is derived from an EMBL/GenBank/DDBJ whole genome shotgun (WGS) entry which is preliminary data.</text>
</comment>
<dbReference type="PANTHER" id="PTHR41523:SF7">
    <property type="entry name" value="HISTIDINE KINASE"/>
    <property type="match status" value="1"/>
</dbReference>
<dbReference type="AlphaFoldDB" id="A0A164A3F3"/>
<dbReference type="Proteomes" id="UP000076574">
    <property type="component" value="Unassembled WGS sequence"/>
</dbReference>
<keyword evidence="10" id="KW-1185">Reference proteome</keyword>
<evidence type="ECO:0000256" key="7">
    <source>
        <dbReference type="ARBA" id="ARBA00022840"/>
    </source>
</evidence>
<dbReference type="EC" id="2.7.13.3" evidence="2"/>
<dbReference type="STRING" id="943830.A4A58_23985"/>
<dbReference type="RefSeq" id="WP_068731286.1">
    <property type="nucleotide sequence ID" value="NZ_LVYV01000005.1"/>
</dbReference>
<evidence type="ECO:0000313" key="9">
    <source>
        <dbReference type="EMBL" id="KZD24205.1"/>
    </source>
</evidence>
<dbReference type="Gene3D" id="3.30.565.10">
    <property type="entry name" value="Histidine kinase-like ATPase, C-terminal domain"/>
    <property type="match status" value="1"/>
</dbReference>
<keyword evidence="4" id="KW-0808">Transferase</keyword>
<dbReference type="SUPFAM" id="SSF55874">
    <property type="entry name" value="ATPase domain of HSP90 chaperone/DNA topoisomerase II/histidine kinase"/>
    <property type="match status" value="1"/>
</dbReference>
<protein>
    <recommendedName>
        <fullName evidence="2">histidine kinase</fullName>
        <ecNumber evidence="2">2.7.13.3</ecNumber>
    </recommendedName>
</protein>
<evidence type="ECO:0000256" key="3">
    <source>
        <dbReference type="ARBA" id="ARBA00022553"/>
    </source>
</evidence>
<dbReference type="InterPro" id="IPR036890">
    <property type="entry name" value="HATPase_C_sf"/>
</dbReference>
<dbReference type="OrthoDB" id="9813940at2"/>
<evidence type="ECO:0000259" key="8">
    <source>
        <dbReference type="SMART" id="SM00911"/>
    </source>
</evidence>
<dbReference type="Pfam" id="PF07536">
    <property type="entry name" value="HWE_HK"/>
    <property type="match status" value="1"/>
</dbReference>
<accession>A0A164A3F3</accession>
<dbReference type="EMBL" id="LVYV01000005">
    <property type="protein sequence ID" value="KZD24205.1"/>
    <property type="molecule type" value="Genomic_DNA"/>
</dbReference>
<sequence length="234" mass="25278">MTIPLPRSIENEPDYLKELLAKAGVDAQALAIAAKLQEVVIGELHHRVKNTLAIVSAITSQSLRTAGSLEEAAKTIGDRLQALAVAQDLLIRETWTGASCRSLIESAVRAFQSKSIDQFTITGDTLAISSGPAMSLSMVIHELCTNATKYGALSTPAGRVTISWSTTQDTPKRFILRWIESGGPPVIEPSRKSFGSRLIEQALPGQLQGEARLRFDPDGLSCEVNIPLSVMQER</sequence>
<keyword evidence="3" id="KW-0597">Phosphoprotein</keyword>
<dbReference type="GO" id="GO:0004673">
    <property type="term" value="F:protein histidine kinase activity"/>
    <property type="evidence" value="ECO:0007669"/>
    <property type="project" value="UniProtKB-EC"/>
</dbReference>
<evidence type="ECO:0000256" key="2">
    <source>
        <dbReference type="ARBA" id="ARBA00012438"/>
    </source>
</evidence>
<dbReference type="PANTHER" id="PTHR41523">
    <property type="entry name" value="TWO-COMPONENT SYSTEM SENSOR PROTEIN"/>
    <property type="match status" value="1"/>
</dbReference>
<dbReference type="InterPro" id="IPR011102">
    <property type="entry name" value="Sig_transdc_His_kinase_HWE"/>
</dbReference>
<dbReference type="GO" id="GO:0005524">
    <property type="term" value="F:ATP binding"/>
    <property type="evidence" value="ECO:0007669"/>
    <property type="project" value="UniProtKB-KW"/>
</dbReference>
<evidence type="ECO:0000256" key="5">
    <source>
        <dbReference type="ARBA" id="ARBA00022741"/>
    </source>
</evidence>
<keyword evidence="7" id="KW-0067">ATP-binding</keyword>
<gene>
    <name evidence="9" type="ORF">A4A58_23985</name>
</gene>
<evidence type="ECO:0000313" key="10">
    <source>
        <dbReference type="Proteomes" id="UP000076574"/>
    </source>
</evidence>
<feature type="domain" description="Signal transduction histidine kinase HWE region" evidence="8">
    <location>
        <begin position="43"/>
        <end position="125"/>
    </location>
</feature>
<keyword evidence="5" id="KW-0547">Nucleotide-binding</keyword>
<organism evidence="9 10">
    <name type="scientific">Tardiphaga robiniae</name>
    <dbReference type="NCBI Taxonomy" id="943830"/>
    <lineage>
        <taxon>Bacteria</taxon>
        <taxon>Pseudomonadati</taxon>
        <taxon>Pseudomonadota</taxon>
        <taxon>Alphaproteobacteria</taxon>
        <taxon>Hyphomicrobiales</taxon>
        <taxon>Nitrobacteraceae</taxon>
        <taxon>Tardiphaga</taxon>
    </lineage>
</organism>
<proteinExistence type="predicted"/>
<name>A0A164A3F3_9BRAD</name>
<evidence type="ECO:0000256" key="6">
    <source>
        <dbReference type="ARBA" id="ARBA00022777"/>
    </source>
</evidence>
<comment type="catalytic activity">
    <reaction evidence="1">
        <text>ATP + protein L-histidine = ADP + protein N-phospho-L-histidine.</text>
        <dbReference type="EC" id="2.7.13.3"/>
    </reaction>
</comment>